<gene>
    <name evidence="1" type="ORF">T4D_2791</name>
</gene>
<comment type="caution">
    <text evidence="1">The sequence shown here is derived from an EMBL/GenBank/DDBJ whole genome shotgun (WGS) entry which is preliminary data.</text>
</comment>
<reference evidence="1 2" key="1">
    <citation type="submission" date="2015-01" db="EMBL/GenBank/DDBJ databases">
        <title>Evolution of Trichinella species and genotypes.</title>
        <authorList>
            <person name="Korhonen P.K."/>
            <person name="Edoardo P."/>
            <person name="Giuseppe L.R."/>
            <person name="Gasser R.B."/>
        </authorList>
    </citation>
    <scope>NUCLEOTIDE SEQUENCE [LARGE SCALE GENOMIC DNA]</scope>
    <source>
        <strain evidence="1">ISS470</strain>
    </source>
</reference>
<accession>A0A0V1FVS0</accession>
<protein>
    <submittedName>
        <fullName evidence="1">Uncharacterized protein</fullName>
    </submittedName>
</protein>
<proteinExistence type="predicted"/>
<dbReference type="AlphaFoldDB" id="A0A0V1FVS0"/>
<keyword evidence="2" id="KW-1185">Reference proteome</keyword>
<organism evidence="1 2">
    <name type="scientific">Trichinella pseudospiralis</name>
    <name type="common">Parasitic roundworm</name>
    <dbReference type="NCBI Taxonomy" id="6337"/>
    <lineage>
        <taxon>Eukaryota</taxon>
        <taxon>Metazoa</taxon>
        <taxon>Ecdysozoa</taxon>
        <taxon>Nematoda</taxon>
        <taxon>Enoplea</taxon>
        <taxon>Dorylaimia</taxon>
        <taxon>Trichinellida</taxon>
        <taxon>Trichinellidae</taxon>
        <taxon>Trichinella</taxon>
    </lineage>
</organism>
<dbReference type="OrthoDB" id="10452991at2759"/>
<evidence type="ECO:0000313" key="2">
    <source>
        <dbReference type="Proteomes" id="UP000054995"/>
    </source>
</evidence>
<dbReference type="Proteomes" id="UP000054995">
    <property type="component" value="Unassembled WGS sequence"/>
</dbReference>
<name>A0A0V1FVS0_TRIPS</name>
<evidence type="ECO:0000313" key="1">
    <source>
        <dbReference type="EMBL" id="KRY90057.1"/>
    </source>
</evidence>
<sequence>MHIRPFVRPFFCVSHVVVAYRNSCTLNRMSFHHSSVHCVEWHNKVLLDNGVFQNVLCYI</sequence>
<dbReference type="EMBL" id="JYDT01000025">
    <property type="protein sequence ID" value="KRY90057.1"/>
    <property type="molecule type" value="Genomic_DNA"/>
</dbReference>